<dbReference type="Proteomes" id="UP001423409">
    <property type="component" value="Unassembled WGS sequence"/>
</dbReference>
<reference evidence="1 2" key="1">
    <citation type="submission" date="2024-02" db="EMBL/GenBank/DDBJ databases">
        <title>Deinococcus caeni NBRC 101312.</title>
        <authorList>
            <person name="Ichikawa N."/>
            <person name="Katano-Makiyama Y."/>
            <person name="Hidaka K."/>
        </authorList>
    </citation>
    <scope>NUCLEOTIDE SEQUENCE [LARGE SCALE GENOMIC DNA]</scope>
    <source>
        <strain evidence="1 2">NBRC 101312</strain>
    </source>
</reference>
<name>A0ABP9UJ78_9DEIO</name>
<evidence type="ECO:0000313" key="2">
    <source>
        <dbReference type="Proteomes" id="UP001423409"/>
    </source>
</evidence>
<sequence length="91" mass="10360">MKSPECPAHLPVTRATHTEGMSRAFVKEDDGERWTPPAAPRAYRVVWTGYASEPEVMKETDDLLEALRWMGSRDRREFEIRDGRGVLLATA</sequence>
<evidence type="ECO:0000313" key="1">
    <source>
        <dbReference type="EMBL" id="GAA5440836.1"/>
    </source>
</evidence>
<gene>
    <name evidence="1" type="ORF">Dcae01_02363</name>
</gene>
<dbReference type="EMBL" id="BAABQU010000029">
    <property type="protein sequence ID" value="GAA5440836.1"/>
    <property type="molecule type" value="Genomic_DNA"/>
</dbReference>
<protein>
    <submittedName>
        <fullName evidence="1">Uncharacterized protein</fullName>
    </submittedName>
</protein>
<comment type="caution">
    <text evidence="1">The sequence shown here is derived from an EMBL/GenBank/DDBJ whole genome shotgun (WGS) entry which is preliminary data.</text>
</comment>
<keyword evidence="2" id="KW-1185">Reference proteome</keyword>
<accession>A0ABP9UJ78</accession>
<proteinExistence type="predicted"/>
<organism evidence="1 2">
    <name type="scientific">Deinococcus caeni</name>
    <dbReference type="NCBI Taxonomy" id="569127"/>
    <lineage>
        <taxon>Bacteria</taxon>
        <taxon>Thermotogati</taxon>
        <taxon>Deinococcota</taxon>
        <taxon>Deinococci</taxon>
        <taxon>Deinococcales</taxon>
        <taxon>Deinococcaceae</taxon>
        <taxon>Deinococcus</taxon>
    </lineage>
</organism>